<evidence type="ECO:0000313" key="15">
    <source>
        <dbReference type="EMBL" id="KAG8193456.1"/>
    </source>
</evidence>
<dbReference type="SUPFAM" id="SSF53850">
    <property type="entry name" value="Periplasmic binding protein-like II"/>
    <property type="match status" value="1"/>
</dbReference>
<dbReference type="PANTHER" id="PTHR18966">
    <property type="entry name" value="IONOTROPIC GLUTAMATE RECEPTOR"/>
    <property type="match status" value="1"/>
</dbReference>
<evidence type="ECO:0000256" key="7">
    <source>
        <dbReference type="ARBA" id="ARBA00023136"/>
    </source>
</evidence>
<dbReference type="Pfam" id="PF00060">
    <property type="entry name" value="Lig_chan"/>
    <property type="match status" value="1"/>
</dbReference>
<reference evidence="15 16" key="1">
    <citation type="journal article" date="2022" name="Nat. Ecol. Evol.">
        <title>A masculinizing supergene underlies an exaggerated male reproductive morph in a spider.</title>
        <authorList>
            <person name="Hendrickx F."/>
            <person name="De Corte Z."/>
            <person name="Sonet G."/>
            <person name="Van Belleghem S.M."/>
            <person name="Kostlbacher S."/>
            <person name="Vangestel C."/>
        </authorList>
    </citation>
    <scope>NUCLEOTIDE SEQUENCE [LARGE SCALE GENOMIC DNA]</scope>
    <source>
        <strain evidence="15">W744_W776</strain>
    </source>
</reference>
<dbReference type="InterPro" id="IPR001320">
    <property type="entry name" value="Iontro_rcpt_C"/>
</dbReference>
<evidence type="ECO:0000256" key="4">
    <source>
        <dbReference type="ARBA" id="ARBA00022692"/>
    </source>
</evidence>
<dbReference type="GO" id="GO:0016020">
    <property type="term" value="C:membrane"/>
    <property type="evidence" value="ECO:0007669"/>
    <property type="project" value="UniProtKB-SubCell"/>
</dbReference>
<keyword evidence="9" id="KW-0325">Glycoprotein</keyword>
<comment type="caution">
    <text evidence="15">The sequence shown here is derived from an EMBL/GenBank/DDBJ whole genome shotgun (WGS) entry which is preliminary data.</text>
</comment>
<keyword evidence="4 12" id="KW-0812">Transmembrane</keyword>
<name>A0AAV6VCT5_9ARAC</name>
<evidence type="ECO:0000256" key="3">
    <source>
        <dbReference type="ARBA" id="ARBA00022448"/>
    </source>
</evidence>
<dbReference type="AlphaFoldDB" id="A0AAV6VCT5"/>
<proteinExistence type="inferred from homology"/>
<feature type="domain" description="Ionotropic glutamate receptor C-terminal" evidence="13">
    <location>
        <begin position="54"/>
        <end position="126"/>
    </location>
</feature>
<keyword evidence="11" id="KW-0407">Ion channel</keyword>
<dbReference type="EMBL" id="JAFNEN010000121">
    <property type="protein sequence ID" value="KAG8193456.1"/>
    <property type="molecule type" value="Genomic_DNA"/>
</dbReference>
<feature type="domain" description="Ionotropic glutamate receptor L-glutamate and glycine-binding" evidence="14">
    <location>
        <begin position="2"/>
        <end position="39"/>
    </location>
</feature>
<evidence type="ECO:0000313" key="16">
    <source>
        <dbReference type="Proteomes" id="UP000827092"/>
    </source>
</evidence>
<dbReference type="Gene3D" id="1.10.287.70">
    <property type="match status" value="1"/>
</dbReference>
<protein>
    <submittedName>
        <fullName evidence="15">Uncharacterized protein</fullName>
    </submittedName>
</protein>
<dbReference type="InterPro" id="IPR019594">
    <property type="entry name" value="Glu/Gly-bd"/>
</dbReference>
<accession>A0AAV6VCT5</accession>
<dbReference type="Pfam" id="PF10613">
    <property type="entry name" value="Lig_chan-Glu_bd"/>
    <property type="match status" value="1"/>
</dbReference>
<evidence type="ECO:0000256" key="12">
    <source>
        <dbReference type="SAM" id="Phobius"/>
    </source>
</evidence>
<dbReference type="Gene3D" id="3.40.190.10">
    <property type="entry name" value="Periplasmic binding protein-like II"/>
    <property type="match status" value="1"/>
</dbReference>
<evidence type="ECO:0000256" key="5">
    <source>
        <dbReference type="ARBA" id="ARBA00022989"/>
    </source>
</evidence>
<keyword evidence="8" id="KW-0675">Receptor</keyword>
<evidence type="ECO:0000256" key="10">
    <source>
        <dbReference type="ARBA" id="ARBA00023286"/>
    </source>
</evidence>
<dbReference type="InterPro" id="IPR015683">
    <property type="entry name" value="Ionotropic_Glu_rcpt"/>
</dbReference>
<evidence type="ECO:0000256" key="1">
    <source>
        <dbReference type="ARBA" id="ARBA00004141"/>
    </source>
</evidence>
<organism evidence="15 16">
    <name type="scientific">Oedothorax gibbosus</name>
    <dbReference type="NCBI Taxonomy" id="931172"/>
    <lineage>
        <taxon>Eukaryota</taxon>
        <taxon>Metazoa</taxon>
        <taxon>Ecdysozoa</taxon>
        <taxon>Arthropoda</taxon>
        <taxon>Chelicerata</taxon>
        <taxon>Arachnida</taxon>
        <taxon>Araneae</taxon>
        <taxon>Araneomorphae</taxon>
        <taxon>Entelegynae</taxon>
        <taxon>Araneoidea</taxon>
        <taxon>Linyphiidae</taxon>
        <taxon>Erigoninae</taxon>
        <taxon>Oedothorax</taxon>
    </lineage>
</organism>
<evidence type="ECO:0000259" key="13">
    <source>
        <dbReference type="Pfam" id="PF00060"/>
    </source>
</evidence>
<evidence type="ECO:0000259" key="14">
    <source>
        <dbReference type="Pfam" id="PF10613"/>
    </source>
</evidence>
<keyword evidence="5 12" id="KW-1133">Transmembrane helix</keyword>
<feature type="transmembrane region" description="Helical" evidence="12">
    <location>
        <begin position="57"/>
        <end position="76"/>
    </location>
</feature>
<keyword evidence="6" id="KW-0406">Ion transport</keyword>
<comment type="subcellular location">
    <subcellularLocation>
        <location evidence="1">Membrane</location>
        <topology evidence="1">Multi-pass membrane protein</topology>
    </subcellularLocation>
</comment>
<keyword evidence="3" id="KW-0813">Transport</keyword>
<evidence type="ECO:0000256" key="2">
    <source>
        <dbReference type="ARBA" id="ARBA00008685"/>
    </source>
</evidence>
<dbReference type="Proteomes" id="UP000827092">
    <property type="component" value="Unassembled WGS sequence"/>
</dbReference>
<evidence type="ECO:0000256" key="11">
    <source>
        <dbReference type="ARBA" id="ARBA00023303"/>
    </source>
</evidence>
<evidence type="ECO:0000256" key="8">
    <source>
        <dbReference type="ARBA" id="ARBA00023170"/>
    </source>
</evidence>
<comment type="similarity">
    <text evidence="2">Belongs to the glutamate-gated ion channel (TC 1.A.10.1) family.</text>
</comment>
<sequence>MQEADIAIGDLTITAVREEAVDFTMPFMTLGISIVFKKTERQNPALFSFTKPLSLEVWGYTATAYLGVTLYLFILARVSPYEWVKAPSSTGDRSDIVENTYTLHNCFFTMMGFLMGRGCHFLPRLVWSLATVRSLSYVQIRVA</sequence>
<gene>
    <name evidence="15" type="ORF">JTE90_005103</name>
</gene>
<keyword evidence="10" id="KW-1071">Ligand-gated ion channel</keyword>
<dbReference type="GO" id="GO:0015276">
    <property type="term" value="F:ligand-gated monoatomic ion channel activity"/>
    <property type="evidence" value="ECO:0007669"/>
    <property type="project" value="InterPro"/>
</dbReference>
<evidence type="ECO:0000256" key="6">
    <source>
        <dbReference type="ARBA" id="ARBA00023065"/>
    </source>
</evidence>
<evidence type="ECO:0000256" key="9">
    <source>
        <dbReference type="ARBA" id="ARBA00023180"/>
    </source>
</evidence>
<keyword evidence="16" id="KW-1185">Reference proteome</keyword>
<keyword evidence="7 12" id="KW-0472">Membrane</keyword>